<dbReference type="RefSeq" id="WP_166225319.1">
    <property type="nucleotide sequence ID" value="NZ_CP049801.1"/>
</dbReference>
<accession>A0A6G8RY23</accession>
<proteinExistence type="predicted"/>
<dbReference type="EMBL" id="CP049801">
    <property type="protein sequence ID" value="QIO06846.1"/>
    <property type="molecule type" value="Genomic_DNA"/>
</dbReference>
<protein>
    <submittedName>
        <fullName evidence="1">Lipopolysaccharide biosynthesis protein</fullName>
    </submittedName>
</protein>
<dbReference type="AlphaFoldDB" id="A0A6G8RY23"/>
<sequence>MTDLFFNYVVRNFAKYIYKAFCPKSYKHNRRYWPFYRVIRNADGYIESVYFRNKLIADHRSNVRVSNHACMLVATGPSAKHIPTKFINNDQVDFIGVNGSIALSNINFKHYVIIDHDFVQHRFDLVQQVLASDCNLFTTIRCMDEILKRVSIDQIVCVINIIEIYSSGKIERLMQPSQQQDIHHPNYFFHQNFGFSLNYRDATFDYFTVAYTALQIAFGLDYTTIYMIGVDLNNLNQPRFYETEEHKQPTWLNQHLDAILTAFYTASLASQQQNIRVYNLSEHSLLECFPKRSFTEDNEPM</sequence>
<dbReference type="Proteomes" id="UP000502297">
    <property type="component" value="Chromosome"/>
</dbReference>
<reference evidence="1 2" key="1">
    <citation type="submission" date="2020-03" db="EMBL/GenBank/DDBJ databases">
        <authorList>
            <person name="Zhu W."/>
        </authorList>
    </citation>
    <scope>NUCLEOTIDE SEQUENCE [LARGE SCALE GENOMIC DNA]</scope>
    <source>
        <strain evidence="1 2">323-1</strain>
    </source>
</reference>
<dbReference type="KEGG" id="asha:G8E00_13300"/>
<evidence type="ECO:0000313" key="2">
    <source>
        <dbReference type="Proteomes" id="UP000502297"/>
    </source>
</evidence>
<dbReference type="Gene3D" id="3.90.1480.10">
    <property type="entry name" value="Alpha-2,3-sialyltransferase"/>
    <property type="match status" value="1"/>
</dbReference>
<evidence type="ECO:0000313" key="1">
    <source>
        <dbReference type="EMBL" id="QIO06846.1"/>
    </source>
</evidence>
<name>A0A6G8RY23_9GAMM</name>
<gene>
    <name evidence="1" type="ORF">G8E00_13300</name>
</gene>
<keyword evidence="2" id="KW-1185">Reference proteome</keyword>
<organism evidence="1 2">
    <name type="scientific">Acinetobacter shaoyimingii</name>
    <dbReference type="NCBI Taxonomy" id="2715164"/>
    <lineage>
        <taxon>Bacteria</taxon>
        <taxon>Pseudomonadati</taxon>
        <taxon>Pseudomonadota</taxon>
        <taxon>Gammaproteobacteria</taxon>
        <taxon>Moraxellales</taxon>
        <taxon>Moraxellaceae</taxon>
        <taxon>Acinetobacter</taxon>
    </lineage>
</organism>